<dbReference type="PROSITE" id="PS51318">
    <property type="entry name" value="TAT"/>
    <property type="match status" value="1"/>
</dbReference>
<evidence type="ECO:0000256" key="1">
    <source>
        <dbReference type="ARBA" id="ARBA00000548"/>
    </source>
</evidence>
<dbReference type="PROSITE" id="PS00820">
    <property type="entry name" value="GLUCOAMYLASE"/>
    <property type="match status" value="1"/>
</dbReference>
<dbReference type="InterPro" id="IPR015220">
    <property type="entry name" value="Glucodextranase_N"/>
</dbReference>
<name>M2P0Q7_9PSEU</name>
<dbReference type="PANTHER" id="PTHR31616">
    <property type="entry name" value="TREHALASE"/>
    <property type="match status" value="1"/>
</dbReference>
<comment type="similarity">
    <text evidence="3">Belongs to the glycosyl hydrolase 13 family.</text>
</comment>
<reference evidence="10 11" key="1">
    <citation type="submission" date="2012-10" db="EMBL/GenBank/DDBJ databases">
        <title>Genome assembly of Amycolatopsis azurea DSM 43854.</title>
        <authorList>
            <person name="Khatri I."/>
            <person name="Kaur I."/>
            <person name="Subramanian S."/>
            <person name="Mayilraj S."/>
        </authorList>
    </citation>
    <scope>NUCLEOTIDE SEQUENCE [LARGE SCALE GENOMIC DNA]</scope>
    <source>
        <strain evidence="10 11">DSM 43854</strain>
    </source>
</reference>
<dbReference type="InterPro" id="IPR014718">
    <property type="entry name" value="GH-type_carb-bd"/>
</dbReference>
<dbReference type="EC" id="3.2.1.1" evidence="4"/>
<dbReference type="GO" id="GO:0004556">
    <property type="term" value="F:alpha-amylase activity"/>
    <property type="evidence" value="ECO:0007669"/>
    <property type="project" value="UniProtKB-EC"/>
</dbReference>
<evidence type="ECO:0000256" key="3">
    <source>
        <dbReference type="ARBA" id="ARBA00008061"/>
    </source>
</evidence>
<dbReference type="FunFam" id="2.60.40.10:FF:000552">
    <property type="entry name" value="Related to glucoamylase"/>
    <property type="match status" value="1"/>
</dbReference>
<dbReference type="InterPro" id="IPR013784">
    <property type="entry name" value="Carb-bd-like_fold"/>
</dbReference>
<dbReference type="PROSITE" id="PS51166">
    <property type="entry name" value="CBM20"/>
    <property type="match status" value="1"/>
</dbReference>
<evidence type="ECO:0000256" key="4">
    <source>
        <dbReference type="ARBA" id="ARBA00012595"/>
    </source>
</evidence>
<dbReference type="Pfam" id="PF09137">
    <property type="entry name" value="Glucodextran_N"/>
    <property type="match status" value="1"/>
</dbReference>
<gene>
    <name evidence="10" type="ORF">C791_0228</name>
</gene>
<feature type="chain" id="PRO_5004021909" description="alpha-amylase" evidence="8">
    <location>
        <begin position="33"/>
        <end position="812"/>
    </location>
</feature>
<dbReference type="InterPro" id="IPR008928">
    <property type="entry name" value="6-hairpin_glycosidase_sf"/>
</dbReference>
<protein>
    <recommendedName>
        <fullName evidence="4">alpha-amylase</fullName>
        <ecNumber evidence="4">3.2.1.1</ecNumber>
    </recommendedName>
    <alternativeName>
        <fullName evidence="7">1,4-alpha-D-glucan glucanohydrolase</fullName>
    </alternativeName>
</protein>
<dbReference type="AlphaFoldDB" id="M2P0Q7"/>
<keyword evidence="6" id="KW-0326">Glycosidase</keyword>
<dbReference type="InterPro" id="IPR011013">
    <property type="entry name" value="Gal_mutarotase_sf_dom"/>
</dbReference>
<dbReference type="SMART" id="SM01065">
    <property type="entry name" value="CBM_2"/>
    <property type="match status" value="1"/>
</dbReference>
<dbReference type="PANTHER" id="PTHR31616:SF0">
    <property type="entry name" value="GLUCAN 1,4-ALPHA-GLUCOSIDASE"/>
    <property type="match status" value="1"/>
</dbReference>
<dbReference type="InterPro" id="IPR002044">
    <property type="entry name" value="CBM20"/>
</dbReference>
<comment type="caution">
    <text evidence="10">The sequence shown here is derived from an EMBL/GenBank/DDBJ whole genome shotgun (WGS) entry which is preliminary data.</text>
</comment>
<proteinExistence type="inferred from homology"/>
<dbReference type="InterPro" id="IPR012341">
    <property type="entry name" value="6hp_glycosidase-like_sf"/>
</dbReference>
<keyword evidence="5" id="KW-0378">Hydrolase</keyword>
<dbReference type="SUPFAM" id="SSF49452">
    <property type="entry name" value="Starch-binding domain-like"/>
    <property type="match status" value="1"/>
</dbReference>
<dbReference type="SUPFAM" id="SSF74650">
    <property type="entry name" value="Galactose mutarotase-like"/>
    <property type="match status" value="1"/>
</dbReference>
<evidence type="ECO:0000256" key="6">
    <source>
        <dbReference type="ARBA" id="ARBA00023295"/>
    </source>
</evidence>
<dbReference type="Pfam" id="PF00723">
    <property type="entry name" value="Glyco_hydro_15"/>
    <property type="match status" value="1"/>
</dbReference>
<dbReference type="NCBIfam" id="TIGR01535">
    <property type="entry name" value="glucan_glucosid"/>
    <property type="match status" value="1"/>
</dbReference>
<organism evidence="10 11">
    <name type="scientific">Amycolatopsis azurea DSM 43854</name>
    <dbReference type="NCBI Taxonomy" id="1238180"/>
    <lineage>
        <taxon>Bacteria</taxon>
        <taxon>Bacillati</taxon>
        <taxon>Actinomycetota</taxon>
        <taxon>Actinomycetes</taxon>
        <taxon>Pseudonocardiales</taxon>
        <taxon>Pseudonocardiaceae</taxon>
        <taxon>Amycolatopsis</taxon>
    </lineage>
</organism>
<evidence type="ECO:0000313" key="10">
    <source>
        <dbReference type="EMBL" id="EMD28604.1"/>
    </source>
</evidence>
<feature type="domain" description="CBM20" evidence="9">
    <location>
        <begin position="712"/>
        <end position="812"/>
    </location>
</feature>
<feature type="signal peptide" evidence="8">
    <location>
        <begin position="1"/>
        <end position="32"/>
    </location>
</feature>
<evidence type="ECO:0000313" key="11">
    <source>
        <dbReference type="Proteomes" id="UP000014137"/>
    </source>
</evidence>
<accession>M2P0Q7</accession>
<comment type="catalytic activity">
    <reaction evidence="1">
        <text>Endohydrolysis of (1-&gt;4)-alpha-D-glucosidic linkages in polysaccharides containing three or more (1-&gt;4)-alpha-linked D-glucose units.</text>
        <dbReference type="EC" id="3.2.1.1"/>
    </reaction>
</comment>
<dbReference type="InterPro" id="IPR013783">
    <property type="entry name" value="Ig-like_fold"/>
</dbReference>
<dbReference type="CDD" id="cd07430">
    <property type="entry name" value="GH15_N"/>
    <property type="match status" value="1"/>
</dbReference>
<evidence type="ECO:0000256" key="2">
    <source>
        <dbReference type="ARBA" id="ARBA00006188"/>
    </source>
</evidence>
<dbReference type="InterPro" id="IPR011613">
    <property type="entry name" value="GH15-like"/>
</dbReference>
<dbReference type="Gene3D" id="2.60.40.10">
    <property type="entry name" value="Immunoglobulins"/>
    <property type="match status" value="1"/>
</dbReference>
<dbReference type="InterPro" id="IPR006311">
    <property type="entry name" value="TAT_signal"/>
</dbReference>
<dbReference type="Gene3D" id="2.70.98.10">
    <property type="match status" value="1"/>
</dbReference>
<sequence length="812" mass="85032">MGRTAMKSPKRRRAIVALAAAAALVAPAPVTAAPLADAPGAPGTGSAWTTGGKEGFGTATAAASKVWFTLGQGIGHEIYYPTVDVANVQDLQYVVSDGAGFTQLERDSTTKRLELTDPRSLSYRQINTAANGRYRITKTHTADPTRSTVLIQTRFEVLSGGPLQLYVLYNPSLNNSGMGDTGATSGGQLVASDGPVSSALAASTGFVKATSGYSGTASDGYVDLSGDHVLGTQYDSASTPGNLVQLGQIPVNTDTTFTLAVGFGGDRGAASANASASLASGFAAADTAYRSGWSGYLSSLTAVPRSITGAGLTTQYNVALMTLKAHEDKTYPGANVASLTNPWGEAKDANGTGDCGYHAVWSRDLYQVSTAQIAAGDSAAANRSVDYLFTVQQRPDGSFPQNTRLDGTNCWTSLQMDEVAFPIVLAWQLGRSDAGMWAKVKKSADFLVARGPSTPQERWEENGGYSPSTIAAEIAGLICAADIAERNGDTASAARYRETADGWQARVSAWTFTTSGPLGDGRYFHRIDGNGDPNDGQNIFLRNGGGNHDERAVIDAGFLDLVRLGVKPAADPDVAASLPEVDSTLKVNTPNGPMWYRYNHDGYGETASGGPYTGAGVGRLWPLLTGERGEYELANGREATTHLAAMAASANPGYLIPEQVWDRPGSGGFTFGEGTGAATPLAWSMAQFVRLAHSIDAGAPVETPSVVKQRYTKACSGVSAKFTVNATTSWGQNIFVVGDRAELGAWDPAKAVPLASIDYPLWTANVTLPQGTAFQYKYIRKEGGATTWESGVNRAGAASGGCTMALNDTWRP</sequence>
<dbReference type="Pfam" id="PF00686">
    <property type="entry name" value="CBM_20"/>
    <property type="match status" value="1"/>
</dbReference>
<dbReference type="PATRIC" id="fig|1238180.3.peg.1586"/>
<evidence type="ECO:0000259" key="9">
    <source>
        <dbReference type="PROSITE" id="PS51166"/>
    </source>
</evidence>
<dbReference type="EMBL" id="ANMG01000010">
    <property type="protein sequence ID" value="EMD28604.1"/>
    <property type="molecule type" value="Genomic_DNA"/>
</dbReference>
<comment type="similarity">
    <text evidence="2">Belongs to the glycosyl hydrolase 15 family.</text>
</comment>
<dbReference type="InterPro" id="IPR046966">
    <property type="entry name" value="Glucoamylase_active_site"/>
</dbReference>
<dbReference type="GO" id="GO:0016757">
    <property type="term" value="F:glycosyltransferase activity"/>
    <property type="evidence" value="ECO:0007669"/>
    <property type="project" value="UniProtKB-ARBA"/>
</dbReference>
<dbReference type="GO" id="GO:2001070">
    <property type="term" value="F:starch binding"/>
    <property type="evidence" value="ECO:0007669"/>
    <property type="project" value="InterPro"/>
</dbReference>
<keyword evidence="8" id="KW-0732">Signal</keyword>
<dbReference type="Proteomes" id="UP000014137">
    <property type="component" value="Unassembled WGS sequence"/>
</dbReference>
<evidence type="ECO:0000256" key="5">
    <source>
        <dbReference type="ARBA" id="ARBA00022801"/>
    </source>
</evidence>
<evidence type="ECO:0000256" key="7">
    <source>
        <dbReference type="ARBA" id="ARBA00030238"/>
    </source>
</evidence>
<dbReference type="InterPro" id="IPR006425">
    <property type="entry name" value="Glucoamylase_bac"/>
</dbReference>
<dbReference type="GO" id="GO:0005975">
    <property type="term" value="P:carbohydrate metabolic process"/>
    <property type="evidence" value="ECO:0007669"/>
    <property type="project" value="InterPro"/>
</dbReference>
<dbReference type="SUPFAM" id="SSF48208">
    <property type="entry name" value="Six-hairpin glycosidases"/>
    <property type="match status" value="1"/>
</dbReference>
<dbReference type="Gene3D" id="1.50.10.10">
    <property type="match status" value="1"/>
</dbReference>
<evidence type="ECO:0000256" key="8">
    <source>
        <dbReference type="SAM" id="SignalP"/>
    </source>
</evidence>